<keyword evidence="1" id="KW-0479">Metal-binding</keyword>
<feature type="region of interest" description="Disordered" evidence="2">
    <location>
        <begin position="49"/>
        <end position="81"/>
    </location>
</feature>
<evidence type="ECO:0000313" key="4">
    <source>
        <dbReference type="EMBL" id="KAF9957003.1"/>
    </source>
</evidence>
<evidence type="ECO:0000256" key="1">
    <source>
        <dbReference type="PROSITE-ProRule" id="PRU00042"/>
    </source>
</evidence>
<dbReference type="AlphaFoldDB" id="A0A9P6M0G5"/>
<evidence type="ECO:0000256" key="2">
    <source>
        <dbReference type="SAM" id="MobiDB-lite"/>
    </source>
</evidence>
<dbReference type="PROSITE" id="PS50157">
    <property type="entry name" value="ZINC_FINGER_C2H2_2"/>
    <property type="match status" value="1"/>
</dbReference>
<gene>
    <name evidence="4" type="ORF">BGZ70_009682</name>
</gene>
<dbReference type="SMART" id="SM00355">
    <property type="entry name" value="ZnF_C2H2"/>
    <property type="match status" value="1"/>
</dbReference>
<feature type="non-terminal residue" evidence="4">
    <location>
        <position position="81"/>
    </location>
</feature>
<comment type="caution">
    <text evidence="4">The sequence shown here is derived from an EMBL/GenBank/DDBJ whole genome shotgun (WGS) entry which is preliminary data.</text>
</comment>
<evidence type="ECO:0000259" key="3">
    <source>
        <dbReference type="PROSITE" id="PS50157"/>
    </source>
</evidence>
<keyword evidence="1" id="KW-0862">Zinc</keyword>
<dbReference type="GO" id="GO:0008270">
    <property type="term" value="F:zinc ion binding"/>
    <property type="evidence" value="ECO:0007669"/>
    <property type="project" value="UniProtKB-KW"/>
</dbReference>
<dbReference type="Gene3D" id="3.30.160.60">
    <property type="entry name" value="Classic Zinc Finger"/>
    <property type="match status" value="1"/>
</dbReference>
<dbReference type="Proteomes" id="UP000738359">
    <property type="component" value="Unassembled WGS sequence"/>
</dbReference>
<feature type="domain" description="C2H2-type" evidence="3">
    <location>
        <begin position="25"/>
        <end position="55"/>
    </location>
</feature>
<sequence length="81" mass="8881">MIRSVYITFANSATYQEHLPSHRPFKCPQSGCNASYARQQALTMHIKAKHNSTTEALEESEASTSASDSVPPPEPIPNSPH</sequence>
<name>A0A9P6M0G5_MORAP</name>
<proteinExistence type="predicted"/>
<accession>A0A9P6M0G5</accession>
<organism evidence="4 5">
    <name type="scientific">Mortierella alpina</name>
    <name type="common">Oleaginous fungus</name>
    <name type="synonym">Mortierella renispora</name>
    <dbReference type="NCBI Taxonomy" id="64518"/>
    <lineage>
        <taxon>Eukaryota</taxon>
        <taxon>Fungi</taxon>
        <taxon>Fungi incertae sedis</taxon>
        <taxon>Mucoromycota</taxon>
        <taxon>Mortierellomycotina</taxon>
        <taxon>Mortierellomycetes</taxon>
        <taxon>Mortierellales</taxon>
        <taxon>Mortierellaceae</taxon>
        <taxon>Mortierella</taxon>
    </lineage>
</organism>
<dbReference type="SUPFAM" id="SSF57667">
    <property type="entry name" value="beta-beta-alpha zinc fingers"/>
    <property type="match status" value="1"/>
</dbReference>
<keyword evidence="5" id="KW-1185">Reference proteome</keyword>
<dbReference type="EMBL" id="JAAAHY010000802">
    <property type="protein sequence ID" value="KAF9957003.1"/>
    <property type="molecule type" value="Genomic_DNA"/>
</dbReference>
<dbReference type="PROSITE" id="PS00028">
    <property type="entry name" value="ZINC_FINGER_C2H2_1"/>
    <property type="match status" value="1"/>
</dbReference>
<feature type="compositionally biased region" description="Pro residues" evidence="2">
    <location>
        <begin position="70"/>
        <end position="81"/>
    </location>
</feature>
<protein>
    <recommendedName>
        <fullName evidence="3">C2H2-type domain-containing protein</fullName>
    </recommendedName>
</protein>
<reference evidence="4" key="1">
    <citation type="journal article" date="2020" name="Fungal Divers.">
        <title>Resolving the Mortierellaceae phylogeny through synthesis of multi-gene phylogenetics and phylogenomics.</title>
        <authorList>
            <person name="Vandepol N."/>
            <person name="Liber J."/>
            <person name="Desiro A."/>
            <person name="Na H."/>
            <person name="Kennedy M."/>
            <person name="Barry K."/>
            <person name="Grigoriev I.V."/>
            <person name="Miller A.N."/>
            <person name="O'Donnell K."/>
            <person name="Stajich J.E."/>
            <person name="Bonito G."/>
        </authorList>
    </citation>
    <scope>NUCLEOTIDE SEQUENCE</scope>
    <source>
        <strain evidence="4">CK1249</strain>
    </source>
</reference>
<keyword evidence="1" id="KW-0863">Zinc-finger</keyword>
<dbReference type="InterPro" id="IPR036236">
    <property type="entry name" value="Znf_C2H2_sf"/>
</dbReference>
<evidence type="ECO:0000313" key="5">
    <source>
        <dbReference type="Proteomes" id="UP000738359"/>
    </source>
</evidence>
<dbReference type="InterPro" id="IPR013087">
    <property type="entry name" value="Znf_C2H2_type"/>
</dbReference>
<dbReference type="OrthoDB" id="4748970at2759"/>